<feature type="region of interest" description="Disordered" evidence="1">
    <location>
        <begin position="82"/>
        <end position="158"/>
    </location>
</feature>
<sequence length="488" mass="54598">MSVLAVKRRKLTDNKESSLSEEENHSSSNKEQRSTNGLDDDQKSECEGDQESSGNVRTSRVSGFGRRRKKKVFADYYCDEIFSKPKGGNKKKEPKLKRKKSKGSGKAKGGKKESTEESKKSSSKGLNKKIPKVVPDNQRQTLSALNQKNIGPLFQRKMQGNNSFKPLEMSTKSHEIQKLTSGQNNFGNLNMANMADTKIYPIKPIPQRQGGSKLDLLLSAYRMSNPVQGNPTSILDQNLKKREDKEIDKQVQKLLSNSENPLIKRGTPFGLGSMQNTINAILNRTNSSTSMNIGPMNALAPVIHSDGRKSSSEIEENFKPKTPVKKKINRLYEREEYSSPENNKYKESSFISRKHKPFIMKTPKKLKGKSKTIQEKADKTSRVTKRIKTGEEVRLVLESPTSSTTSHIDLHIGKRNLSDTVNSGNNYPNLNKLLGVNGSLDSMVNSISSKLTEKYSNNTSRTIGSRSISNCDNYRLNSVPLLFASFKN</sequence>
<feature type="compositionally biased region" description="Basic residues" evidence="1">
    <location>
        <begin position="87"/>
        <end position="109"/>
    </location>
</feature>
<comment type="caution">
    <text evidence="2">The sequence shown here is derived from an EMBL/GenBank/DDBJ whole genome shotgun (WGS) entry which is preliminary data.</text>
</comment>
<organism evidence="2 3">
    <name type="scientific">Euplotes crassus</name>
    <dbReference type="NCBI Taxonomy" id="5936"/>
    <lineage>
        <taxon>Eukaryota</taxon>
        <taxon>Sar</taxon>
        <taxon>Alveolata</taxon>
        <taxon>Ciliophora</taxon>
        <taxon>Intramacronucleata</taxon>
        <taxon>Spirotrichea</taxon>
        <taxon>Hypotrichia</taxon>
        <taxon>Euplotida</taxon>
        <taxon>Euplotidae</taxon>
        <taxon>Moneuplotes</taxon>
    </lineage>
</organism>
<protein>
    <submittedName>
        <fullName evidence="2">Uncharacterized protein</fullName>
    </submittedName>
</protein>
<feature type="compositionally biased region" description="Basic and acidic residues" evidence="1">
    <location>
        <begin position="110"/>
        <end position="120"/>
    </location>
</feature>
<dbReference type="AlphaFoldDB" id="A0AAD1U9X2"/>
<evidence type="ECO:0000256" key="1">
    <source>
        <dbReference type="SAM" id="MobiDB-lite"/>
    </source>
</evidence>
<accession>A0AAD1U9X2</accession>
<feature type="compositionally biased region" description="Polar residues" evidence="1">
    <location>
        <begin position="137"/>
        <end position="149"/>
    </location>
</feature>
<feature type="compositionally biased region" description="Basic residues" evidence="1">
    <location>
        <begin position="1"/>
        <end position="10"/>
    </location>
</feature>
<dbReference type="EMBL" id="CAMPGE010006206">
    <property type="protein sequence ID" value="CAI2365052.1"/>
    <property type="molecule type" value="Genomic_DNA"/>
</dbReference>
<feature type="compositionally biased region" description="Polar residues" evidence="1">
    <location>
        <begin position="51"/>
        <end position="61"/>
    </location>
</feature>
<dbReference type="Proteomes" id="UP001295684">
    <property type="component" value="Unassembled WGS sequence"/>
</dbReference>
<proteinExistence type="predicted"/>
<evidence type="ECO:0000313" key="2">
    <source>
        <dbReference type="EMBL" id="CAI2365052.1"/>
    </source>
</evidence>
<feature type="region of interest" description="Disordered" evidence="1">
    <location>
        <begin position="1"/>
        <end position="67"/>
    </location>
</feature>
<evidence type="ECO:0000313" key="3">
    <source>
        <dbReference type="Proteomes" id="UP001295684"/>
    </source>
</evidence>
<gene>
    <name evidence="2" type="ORF">ECRASSUSDP1_LOCUS6402</name>
</gene>
<name>A0AAD1U9X2_EUPCR</name>
<reference evidence="2" key="1">
    <citation type="submission" date="2023-07" db="EMBL/GenBank/DDBJ databases">
        <authorList>
            <consortium name="AG Swart"/>
            <person name="Singh M."/>
            <person name="Singh A."/>
            <person name="Seah K."/>
            <person name="Emmerich C."/>
        </authorList>
    </citation>
    <scope>NUCLEOTIDE SEQUENCE</scope>
    <source>
        <strain evidence="2">DP1</strain>
    </source>
</reference>
<keyword evidence="3" id="KW-1185">Reference proteome</keyword>
<feature type="compositionally biased region" description="Basic and acidic residues" evidence="1">
    <location>
        <begin position="11"/>
        <end position="33"/>
    </location>
</feature>